<dbReference type="EMBL" id="CP061800">
    <property type="protein sequence ID" value="QTA93645.1"/>
    <property type="molecule type" value="Genomic_DNA"/>
</dbReference>
<evidence type="ECO:0000313" key="1">
    <source>
        <dbReference type="EMBL" id="QTA93645.1"/>
    </source>
</evidence>
<dbReference type="Proteomes" id="UP000663722">
    <property type="component" value="Chromosome"/>
</dbReference>
<dbReference type="KEGG" id="dmm:dnm_097490"/>
<protein>
    <submittedName>
        <fullName evidence="1">Uncharacterized protein</fullName>
    </submittedName>
</protein>
<evidence type="ECO:0000313" key="2">
    <source>
        <dbReference type="Proteomes" id="UP000663722"/>
    </source>
</evidence>
<accession>A0A975GU00</accession>
<gene>
    <name evidence="1" type="ORF">dnm_097490</name>
</gene>
<organism evidence="1 2">
    <name type="scientific">Desulfonema magnum</name>
    <dbReference type="NCBI Taxonomy" id="45655"/>
    <lineage>
        <taxon>Bacteria</taxon>
        <taxon>Pseudomonadati</taxon>
        <taxon>Thermodesulfobacteriota</taxon>
        <taxon>Desulfobacteria</taxon>
        <taxon>Desulfobacterales</taxon>
        <taxon>Desulfococcaceae</taxon>
        <taxon>Desulfonema</taxon>
    </lineage>
</organism>
<name>A0A975GU00_9BACT</name>
<proteinExistence type="predicted"/>
<keyword evidence="2" id="KW-1185">Reference proteome</keyword>
<sequence length="65" mass="7204">MPFRFLCDKDTDTAVLSGNQPELNQIVNDDHKYLSKSFLYIFLSANGGEIRLFPSRAGAVSAKVP</sequence>
<dbReference type="AlphaFoldDB" id="A0A975GU00"/>
<reference evidence="1" key="1">
    <citation type="journal article" date="2021" name="Microb. Physiol.">
        <title>Proteogenomic Insights into the Physiology of Marine, Sulfate-Reducing, Filamentous Desulfonema limicola and Desulfonema magnum.</title>
        <authorList>
            <person name="Schnaars V."/>
            <person name="Wohlbrand L."/>
            <person name="Scheve S."/>
            <person name="Hinrichs C."/>
            <person name="Reinhardt R."/>
            <person name="Rabus R."/>
        </authorList>
    </citation>
    <scope>NUCLEOTIDE SEQUENCE</scope>
    <source>
        <strain evidence="1">4be13</strain>
    </source>
</reference>